<evidence type="ECO:0000313" key="2">
    <source>
        <dbReference type="Proteomes" id="UP000078224"/>
    </source>
</evidence>
<accession>A0A1B7JUE8</accession>
<dbReference type="AlphaFoldDB" id="A0A1B7JUE8"/>
<comment type="caution">
    <text evidence="1">The sequence shown here is derived from an EMBL/GenBank/DDBJ whole genome shotgun (WGS) entry which is preliminary data.</text>
</comment>
<dbReference type="EMBL" id="LXEW01000031">
    <property type="protein sequence ID" value="OAT51533.1"/>
    <property type="molecule type" value="Genomic_DNA"/>
</dbReference>
<name>A0A1B7JUE8_9GAMM</name>
<dbReference type="Proteomes" id="UP000078224">
    <property type="component" value="Unassembled WGS sequence"/>
</dbReference>
<protein>
    <submittedName>
        <fullName evidence="1">Putative inner membrane protein</fullName>
    </submittedName>
</protein>
<dbReference type="RefSeq" id="WP_068908780.1">
    <property type="nucleotide sequence ID" value="NZ_LXEW01000031.1"/>
</dbReference>
<organism evidence="1 2">
    <name type="scientific">Providencia heimbachae ATCC 35613</name>
    <dbReference type="NCBI Taxonomy" id="1354272"/>
    <lineage>
        <taxon>Bacteria</taxon>
        <taxon>Pseudomonadati</taxon>
        <taxon>Pseudomonadota</taxon>
        <taxon>Gammaproteobacteria</taxon>
        <taxon>Enterobacterales</taxon>
        <taxon>Morganellaceae</taxon>
        <taxon>Providencia</taxon>
    </lineage>
</organism>
<gene>
    <name evidence="1" type="ORF">M998_2148</name>
</gene>
<evidence type="ECO:0000313" key="1">
    <source>
        <dbReference type="EMBL" id="OAT51533.1"/>
    </source>
</evidence>
<sequence>MIFFDKKVIPSHHYPKPTPPKKRNFILENIIKIKVLYSNNKKNKIKTEEKQKIKNQKEQLPIKSIKNYVVDSKTITLSTHKEPIKPVKNHIIDNKKIKLSIHEAPLIKANSIQSTVKKETNISEIDVFSEKLKNINVIYKNNDFGTNHKPKYLIKNHNKPIPRYNNSDNTIRITNANYLGKGEYGSAYRIGKFVIKIPHEHIDFKYNKHADYDRCSRILNDINHDINFSRVITLNNGNQILVTQFIDGKSVENKKAFDFVRSQGRIIFDYGSKGNVREDKQGKLYLIDADFIAQPRRLYRTPSLGTFTIHHIYSSHLKKHPIRLNETTPLYYPEINYLLTNK</sequence>
<dbReference type="OrthoDB" id="6462152at2"/>
<reference evidence="1 2" key="1">
    <citation type="submission" date="2016-04" db="EMBL/GenBank/DDBJ databases">
        <title>ATOL: Assembling a taxonomically balanced genome-scale reconstruction of the evolutionary history of the Enterobacteriaceae.</title>
        <authorList>
            <person name="Plunkett G.III."/>
            <person name="Neeno-Eckwall E.C."/>
            <person name="Glasner J.D."/>
            <person name="Perna N.T."/>
        </authorList>
    </citation>
    <scope>NUCLEOTIDE SEQUENCE [LARGE SCALE GENOMIC DNA]</scope>
    <source>
        <strain evidence="1 2">ATCC 35613</strain>
    </source>
</reference>
<keyword evidence="2" id="KW-1185">Reference proteome</keyword>
<proteinExistence type="predicted"/>
<dbReference type="PATRIC" id="fig|1354272.4.peg.2183"/>